<gene>
    <name evidence="2" type="ordered locus">AMIS_2390</name>
</gene>
<proteinExistence type="predicted"/>
<dbReference type="EMBL" id="AP012319">
    <property type="protein sequence ID" value="BAL85459.1"/>
    <property type="molecule type" value="Genomic_DNA"/>
</dbReference>
<dbReference type="OrthoDB" id="4320040at2"/>
<dbReference type="KEGG" id="ams:AMIS_2390"/>
<dbReference type="STRING" id="512565.AMIS_2390"/>
<evidence type="ECO:0000313" key="3">
    <source>
        <dbReference type="Proteomes" id="UP000007882"/>
    </source>
</evidence>
<dbReference type="RefSeq" id="WP_014440359.1">
    <property type="nucleotide sequence ID" value="NC_017093.1"/>
</dbReference>
<protein>
    <recommendedName>
        <fullName evidence="1">DUF5047 domain-containing protein</fullName>
    </recommendedName>
</protein>
<evidence type="ECO:0000313" key="2">
    <source>
        <dbReference type="EMBL" id="BAL85459.1"/>
    </source>
</evidence>
<reference evidence="2 3" key="1">
    <citation type="submission" date="2012-02" db="EMBL/GenBank/DDBJ databases">
        <title>Complete genome sequence of Actinoplanes missouriensis 431 (= NBRC 102363).</title>
        <authorList>
            <person name="Ohnishi Y."/>
            <person name="Ishikawa J."/>
            <person name="Sekine M."/>
            <person name="Hosoyama A."/>
            <person name="Harada T."/>
            <person name="Narita H."/>
            <person name="Hata T."/>
            <person name="Konno Y."/>
            <person name="Tutikane K."/>
            <person name="Fujita N."/>
            <person name="Horinouchi S."/>
            <person name="Hayakawa M."/>
        </authorList>
    </citation>
    <scope>NUCLEOTIDE SEQUENCE [LARGE SCALE GENOMIC DNA]</scope>
    <source>
        <strain evidence="3">ATCC 14538 / DSM 43046 / CBS 188.64 / JCM 3121 / NBRC 102363 / NCIMB 12654 / NRRL B-3342 / UNCC 431</strain>
    </source>
</reference>
<feature type="domain" description="DUF5047" evidence="1">
    <location>
        <begin position="44"/>
        <end position="177"/>
    </location>
</feature>
<dbReference type="InterPro" id="IPR032490">
    <property type="entry name" value="DUF5047"/>
</dbReference>
<evidence type="ECO:0000259" key="1">
    <source>
        <dbReference type="Pfam" id="PF16466"/>
    </source>
</evidence>
<dbReference type="HOGENOM" id="CLU_059524_0_0_11"/>
<sequence length="374" mass="39871">MRPVSDKFLRTLTGSHTAVVRAWVVTPGQTGVTPIGTEVRIIDGEVRLDSGQALRSQLSLEIDGTGLWPQYGSDLLTPYGNEVFVERGIAYGNGAVEWVSLGYHRINTIEQDVPPNGPIEVTAVDRMAAIVDSKLTSPVQFGAARTNASVVAQLVTEAYPAAVIEWDEPTVANAPIGRTVAVEEDRYGFVDELITGLGKRWYFDHRGVLKISDLPSTATPVWTVAQGEGGVLVEASRSLSRVGTYNGVLAKGEGLDTTAPARGLAVDAGATSPTRWGGPFGRVHRTFSSPLLTSNAAATAAARTLLKRALGLPYNVDFRSIVNPAIEPDDPVAIEVDGGQTETHVIDTLTIPLTVDESMQATTREQTLITIGET</sequence>
<dbReference type="Proteomes" id="UP000007882">
    <property type="component" value="Chromosome"/>
</dbReference>
<dbReference type="PATRIC" id="fig|512565.3.peg.241"/>
<dbReference type="Pfam" id="PF16466">
    <property type="entry name" value="DUF5047"/>
    <property type="match status" value="1"/>
</dbReference>
<keyword evidence="3" id="KW-1185">Reference proteome</keyword>
<dbReference type="eggNOG" id="ENOG50341IF">
    <property type="taxonomic scope" value="Bacteria"/>
</dbReference>
<accession>I0GXH2</accession>
<organism evidence="2 3">
    <name type="scientific">Actinoplanes missouriensis (strain ATCC 14538 / DSM 43046 / CBS 188.64 / JCM 3121 / NBRC 102363 / NCIMB 12654 / NRRL B-3342 / UNCC 431)</name>
    <dbReference type="NCBI Taxonomy" id="512565"/>
    <lineage>
        <taxon>Bacteria</taxon>
        <taxon>Bacillati</taxon>
        <taxon>Actinomycetota</taxon>
        <taxon>Actinomycetes</taxon>
        <taxon>Micromonosporales</taxon>
        <taxon>Micromonosporaceae</taxon>
        <taxon>Actinoplanes</taxon>
    </lineage>
</organism>
<dbReference type="AlphaFoldDB" id="I0GXH2"/>
<name>I0GXH2_ACTM4</name>